<name>A0AAD7HBC0_9AGAR</name>
<organism evidence="1 2">
    <name type="scientific">Mycena metata</name>
    <dbReference type="NCBI Taxonomy" id="1033252"/>
    <lineage>
        <taxon>Eukaryota</taxon>
        <taxon>Fungi</taxon>
        <taxon>Dikarya</taxon>
        <taxon>Basidiomycota</taxon>
        <taxon>Agaricomycotina</taxon>
        <taxon>Agaricomycetes</taxon>
        <taxon>Agaricomycetidae</taxon>
        <taxon>Agaricales</taxon>
        <taxon>Marasmiineae</taxon>
        <taxon>Mycenaceae</taxon>
        <taxon>Mycena</taxon>
    </lineage>
</organism>
<reference evidence="1" key="1">
    <citation type="submission" date="2023-03" db="EMBL/GenBank/DDBJ databases">
        <title>Massive genome expansion in bonnet fungi (Mycena s.s.) driven by repeated elements and novel gene families across ecological guilds.</title>
        <authorList>
            <consortium name="Lawrence Berkeley National Laboratory"/>
            <person name="Harder C.B."/>
            <person name="Miyauchi S."/>
            <person name="Viragh M."/>
            <person name="Kuo A."/>
            <person name="Thoen E."/>
            <person name="Andreopoulos B."/>
            <person name="Lu D."/>
            <person name="Skrede I."/>
            <person name="Drula E."/>
            <person name="Henrissat B."/>
            <person name="Morin E."/>
            <person name="Kohler A."/>
            <person name="Barry K."/>
            <person name="LaButti K."/>
            <person name="Morin E."/>
            <person name="Salamov A."/>
            <person name="Lipzen A."/>
            <person name="Mereny Z."/>
            <person name="Hegedus B."/>
            <person name="Baldrian P."/>
            <person name="Stursova M."/>
            <person name="Weitz H."/>
            <person name="Taylor A."/>
            <person name="Grigoriev I.V."/>
            <person name="Nagy L.G."/>
            <person name="Martin F."/>
            <person name="Kauserud H."/>
        </authorList>
    </citation>
    <scope>NUCLEOTIDE SEQUENCE</scope>
    <source>
        <strain evidence="1">CBHHK182m</strain>
    </source>
</reference>
<comment type="caution">
    <text evidence="1">The sequence shown here is derived from an EMBL/GenBank/DDBJ whole genome shotgun (WGS) entry which is preliminary data.</text>
</comment>
<sequence>MLLDSSRCKTVYVFAQHAKANANNFNKKLIFEIDSKFVNPDIEHRGIPLLNLGVRYGPVKGSLPHTLSPEALVDAVQLNQLHSCFWPTYSILYGLPYSGQEYDAQCLDGLCPDESISPGSIAAPISPPVLRPSPLVLGRGNLIESWQYTTSLDVVSVPEGATVRIKGHNIKAITEFIIGLFLHWRQLELDLSSSFPHPSNIVEPRVEMTHYSFLQSQAYQTYLIGEEGLTSLGCGVEQSVWRHILESIAKENQFWRPFTVEADHATFILSLVSTPARTAQFYVHGQLITIHMYYYGHGLSIGLWPVLVLALGRQSMLLGINFLQLISPNVAAELWSWFALRPEDPIPTSLAHPVCTLIIETLDIQPSLMPSVCTSDQHDNLTVKLMLWKVLGYDSDTLWTSPDFVSASSGFDRRLSQDYSFCHAFRTVHPLKAACLIWGMYHRQVQNLPVDVLPHLHFAALGYPNTPPVLTNLTLLFEMRLKWYLAGRGETACH</sequence>
<gene>
    <name evidence="1" type="ORF">B0H16DRAFT_1801398</name>
</gene>
<evidence type="ECO:0000313" key="1">
    <source>
        <dbReference type="EMBL" id="KAJ7716452.1"/>
    </source>
</evidence>
<evidence type="ECO:0000313" key="2">
    <source>
        <dbReference type="Proteomes" id="UP001215598"/>
    </source>
</evidence>
<keyword evidence="2" id="KW-1185">Reference proteome</keyword>
<dbReference type="Proteomes" id="UP001215598">
    <property type="component" value="Unassembled WGS sequence"/>
</dbReference>
<dbReference type="AlphaFoldDB" id="A0AAD7HBC0"/>
<accession>A0AAD7HBC0</accession>
<dbReference type="EMBL" id="JARKIB010000291">
    <property type="protein sequence ID" value="KAJ7716452.1"/>
    <property type="molecule type" value="Genomic_DNA"/>
</dbReference>
<proteinExistence type="predicted"/>
<protein>
    <submittedName>
        <fullName evidence="1">Uncharacterized protein</fullName>
    </submittedName>
</protein>